<dbReference type="AlphaFoldDB" id="A0AAW1TFW5"/>
<name>A0AAW1TFW5_9CHLO</name>
<organism evidence="1 2">
    <name type="scientific">Apatococcus fuscideae</name>
    <dbReference type="NCBI Taxonomy" id="2026836"/>
    <lineage>
        <taxon>Eukaryota</taxon>
        <taxon>Viridiplantae</taxon>
        <taxon>Chlorophyta</taxon>
        <taxon>core chlorophytes</taxon>
        <taxon>Trebouxiophyceae</taxon>
        <taxon>Chlorellales</taxon>
        <taxon>Chlorellaceae</taxon>
        <taxon>Apatococcus</taxon>
    </lineage>
</organism>
<protein>
    <submittedName>
        <fullName evidence="1">Uncharacterized protein</fullName>
    </submittedName>
</protein>
<accession>A0AAW1TFW5</accession>
<keyword evidence="2" id="KW-1185">Reference proteome</keyword>
<gene>
    <name evidence="1" type="ORF">WJX84_010443</name>
</gene>
<proteinExistence type="predicted"/>
<comment type="caution">
    <text evidence="1">The sequence shown here is derived from an EMBL/GenBank/DDBJ whole genome shotgun (WGS) entry which is preliminary data.</text>
</comment>
<reference evidence="1 2" key="1">
    <citation type="journal article" date="2024" name="Nat. Commun.">
        <title>Phylogenomics reveals the evolutionary origins of lichenization in chlorophyte algae.</title>
        <authorList>
            <person name="Puginier C."/>
            <person name="Libourel C."/>
            <person name="Otte J."/>
            <person name="Skaloud P."/>
            <person name="Haon M."/>
            <person name="Grisel S."/>
            <person name="Petersen M."/>
            <person name="Berrin J.G."/>
            <person name="Delaux P.M."/>
            <person name="Dal Grande F."/>
            <person name="Keller J."/>
        </authorList>
    </citation>
    <scope>NUCLEOTIDE SEQUENCE [LARGE SCALE GENOMIC DNA]</scope>
    <source>
        <strain evidence="1 2">SAG 2523</strain>
    </source>
</reference>
<evidence type="ECO:0000313" key="1">
    <source>
        <dbReference type="EMBL" id="KAK9868766.1"/>
    </source>
</evidence>
<dbReference type="Proteomes" id="UP001485043">
    <property type="component" value="Unassembled WGS sequence"/>
</dbReference>
<sequence>MCSSHVSTVVKGWPCEKRLPGPHKLKDHVDIPVVNGIIGNSPAPVRQLRPPREFVSASYTWAVSSDPLGASREVLQSVCPAAVLHSCVPSPGAASRSSETLLPKSQVHECVSPASTEWEVAYGLSNEILSLSRNLAHMCTPQMVQSWLRSGAGTVVSGQETEATLLFLHILYQRFLATVSAEKAMSLCESYESSLLKRLHWQDQQSLNCRCMKQQHAAGRVRLASIQHRASLAALPDVPMEEGSIDSMEFGSQFTWKGGLW</sequence>
<dbReference type="EMBL" id="JALJOV010000013">
    <property type="protein sequence ID" value="KAK9868766.1"/>
    <property type="molecule type" value="Genomic_DNA"/>
</dbReference>
<evidence type="ECO:0000313" key="2">
    <source>
        <dbReference type="Proteomes" id="UP001485043"/>
    </source>
</evidence>